<dbReference type="EMBL" id="PXYT01000048">
    <property type="protein sequence ID" value="PSR25869.1"/>
    <property type="molecule type" value="Genomic_DNA"/>
</dbReference>
<accession>A0A2T2WUE9</accession>
<gene>
    <name evidence="1" type="ORF">C7B43_15860</name>
</gene>
<name>A0A2T2WUE9_9FIRM</name>
<dbReference type="Proteomes" id="UP000242699">
    <property type="component" value="Unassembled WGS sequence"/>
</dbReference>
<proteinExistence type="predicted"/>
<comment type="caution">
    <text evidence="1">The sequence shown here is derived from an EMBL/GenBank/DDBJ whole genome shotgun (WGS) entry which is preliminary data.</text>
</comment>
<sequence length="417" mass="46562">MTVSSKHLMDALARLDAWLQTMRQDKGYGGPVAHWWRDQFLYTGPGLDWRYEGILVGYSELWTKTNNPVWLQRIQQATNDLKAGQMADGNFMMSEFERNPGTLGTPHEAAASLGLLKSSVLTGDEKGVVAARRNISHLISQLWDPDSHGFNDRPSTPGRVPNKLATLSHALCLLAESTGDTSWLDYTRAAIDDVLRFQVPEGQYAGAIHQYAADNRHGDGRLFPFYNARCVEPLVVASRVFEETKYLAAAEKIMGFLEHTMTPEGLWPQICYLSGKRAEYPRWIAGTADILYAFHVMGRSVPPISLERLLTSQLPSGGFPTGVGFSRKAHSRASLIPPDYRDMTPVTGWNDKVLRLLASLLPSPLADEWPVPQTEAYSHQVRMNGHTIVFTETAERFGYGTQWSIVKSEPWARGIIS</sequence>
<dbReference type="SUPFAM" id="SSF48208">
    <property type="entry name" value="Six-hairpin glycosidases"/>
    <property type="match status" value="1"/>
</dbReference>
<reference evidence="1 2" key="1">
    <citation type="journal article" date="2014" name="BMC Genomics">
        <title>Comparison of environmental and isolate Sulfobacillus genomes reveals diverse carbon, sulfur, nitrogen, and hydrogen metabolisms.</title>
        <authorList>
            <person name="Justice N.B."/>
            <person name="Norman A."/>
            <person name="Brown C.T."/>
            <person name="Singh A."/>
            <person name="Thomas B.C."/>
            <person name="Banfield J.F."/>
        </authorList>
    </citation>
    <scope>NUCLEOTIDE SEQUENCE [LARGE SCALE GENOMIC DNA]</scope>
    <source>
        <strain evidence="1">AMDSBA1</strain>
    </source>
</reference>
<evidence type="ECO:0000313" key="2">
    <source>
        <dbReference type="Proteomes" id="UP000242699"/>
    </source>
</evidence>
<protein>
    <submittedName>
        <fullName evidence="1">Uncharacterized protein</fullName>
    </submittedName>
</protein>
<dbReference type="GO" id="GO:0005975">
    <property type="term" value="P:carbohydrate metabolic process"/>
    <property type="evidence" value="ECO:0007669"/>
    <property type="project" value="InterPro"/>
</dbReference>
<dbReference type="InterPro" id="IPR008928">
    <property type="entry name" value="6-hairpin_glycosidase_sf"/>
</dbReference>
<dbReference type="AlphaFoldDB" id="A0A2T2WUE9"/>
<dbReference type="Gene3D" id="1.50.10.20">
    <property type="match status" value="1"/>
</dbReference>
<evidence type="ECO:0000313" key="1">
    <source>
        <dbReference type="EMBL" id="PSR25869.1"/>
    </source>
</evidence>
<organism evidence="1 2">
    <name type="scientific">Sulfobacillus benefaciens</name>
    <dbReference type="NCBI Taxonomy" id="453960"/>
    <lineage>
        <taxon>Bacteria</taxon>
        <taxon>Bacillati</taxon>
        <taxon>Bacillota</taxon>
        <taxon>Clostridia</taxon>
        <taxon>Eubacteriales</taxon>
        <taxon>Clostridiales Family XVII. Incertae Sedis</taxon>
        <taxon>Sulfobacillus</taxon>
    </lineage>
</organism>